<comment type="caution">
    <text evidence="4">The sequence shown here is derived from an EMBL/GenBank/DDBJ whole genome shotgun (WGS) entry which is preliminary data.</text>
</comment>
<feature type="binding site" evidence="3">
    <location>
        <position position="233"/>
    </location>
    <ligand>
        <name>a divalent metal cation</name>
        <dbReference type="ChEBI" id="CHEBI:60240"/>
        <label>1</label>
    </ligand>
</feature>
<proteinExistence type="predicted"/>
<dbReference type="InterPro" id="IPR015991">
    <property type="entry name" value="TatD/YcfH-like"/>
</dbReference>
<dbReference type="PANTHER" id="PTHR46124">
    <property type="entry name" value="D-AMINOACYL-TRNA DEACYLASE"/>
    <property type="match status" value="1"/>
</dbReference>
<dbReference type="Gene3D" id="3.20.20.140">
    <property type="entry name" value="Metal-dependent hydrolases"/>
    <property type="match status" value="1"/>
</dbReference>
<dbReference type="STRING" id="1801660.A2Z78_00435"/>
<dbReference type="PIRSF" id="PIRSF005902">
    <property type="entry name" value="DNase_TatD"/>
    <property type="match status" value="1"/>
</dbReference>
<evidence type="ECO:0000256" key="3">
    <source>
        <dbReference type="PIRSR" id="PIRSR005902-1"/>
    </source>
</evidence>
<feature type="binding site" evidence="3">
    <location>
        <position position="152"/>
    </location>
    <ligand>
        <name>a divalent metal cation</name>
        <dbReference type="ChEBI" id="CHEBI:60240"/>
        <label>2</label>
    </ligand>
</feature>
<dbReference type="Proteomes" id="UP000176752">
    <property type="component" value="Unassembled WGS sequence"/>
</dbReference>
<dbReference type="PANTHER" id="PTHR46124:SF2">
    <property type="entry name" value="D-AMINOACYL-TRNA DEACYLASE"/>
    <property type="match status" value="1"/>
</dbReference>
<dbReference type="AlphaFoldDB" id="A0A1G2DY46"/>
<dbReference type="SUPFAM" id="SSF51556">
    <property type="entry name" value="Metallo-dependent hydrolases"/>
    <property type="match status" value="1"/>
</dbReference>
<keyword evidence="1 3" id="KW-0479">Metal-binding</keyword>
<dbReference type="FunFam" id="3.20.20.140:FF:000005">
    <property type="entry name" value="TatD family hydrolase"/>
    <property type="match status" value="1"/>
</dbReference>
<name>A0A1G2DY46_9BACT</name>
<dbReference type="EMBL" id="MHLV01000010">
    <property type="protein sequence ID" value="OGZ17910.1"/>
    <property type="molecule type" value="Genomic_DNA"/>
</dbReference>
<sequence>MLIDSHAHLNFSAFKDDVGKVIKRTLDNNIWVINVGSQYSTSKRAVEIAQEYEKGVYAAIGLHPMHLEERKVDHSEVDSQAVFKTRAEEFDYEKYRELAQNPKVVAIGEIGLDYYYKPKTKKKLEEFKEKQKETFLKQLNLAQELNLPVILHCRMAHGDLIETLNVIMKQLNNETINGVIHCFTGDEAQANKYLELGFYFGFNGLIFKKIEGAPDWQEIIKKLPLKKILIETDAPYLTPPQKEGQRNEPIYVKYVAQKIAELKNTTLEEVAKITTQNARELFKI</sequence>
<dbReference type="NCBIfam" id="TIGR00010">
    <property type="entry name" value="YchF/TatD family DNA exonuclease"/>
    <property type="match status" value="1"/>
</dbReference>
<dbReference type="PROSITE" id="PS01137">
    <property type="entry name" value="TATD_1"/>
    <property type="match status" value="1"/>
</dbReference>
<evidence type="ECO:0000256" key="1">
    <source>
        <dbReference type="ARBA" id="ARBA00022723"/>
    </source>
</evidence>
<protein>
    <recommendedName>
        <fullName evidence="6">Hydrolase TatD</fullName>
    </recommendedName>
</protein>
<dbReference type="GO" id="GO:0046872">
    <property type="term" value="F:metal ion binding"/>
    <property type="evidence" value="ECO:0007669"/>
    <property type="project" value="UniProtKB-KW"/>
</dbReference>
<feature type="binding site" evidence="3">
    <location>
        <position position="8"/>
    </location>
    <ligand>
        <name>a divalent metal cation</name>
        <dbReference type="ChEBI" id="CHEBI:60240"/>
        <label>1</label>
    </ligand>
</feature>
<dbReference type="InterPro" id="IPR032466">
    <property type="entry name" value="Metal_Hydrolase"/>
</dbReference>
<dbReference type="CDD" id="cd01310">
    <property type="entry name" value="TatD_DNAse"/>
    <property type="match status" value="1"/>
</dbReference>
<evidence type="ECO:0008006" key="6">
    <source>
        <dbReference type="Google" id="ProtNLM"/>
    </source>
</evidence>
<evidence type="ECO:0000313" key="5">
    <source>
        <dbReference type="Proteomes" id="UP000176752"/>
    </source>
</evidence>
<evidence type="ECO:0000256" key="2">
    <source>
        <dbReference type="ARBA" id="ARBA00022801"/>
    </source>
</evidence>
<dbReference type="InterPro" id="IPR018228">
    <property type="entry name" value="DNase_TatD-rel_CS"/>
</dbReference>
<gene>
    <name evidence="4" type="ORF">A2Z78_00435</name>
</gene>
<feature type="binding site" evidence="3">
    <location>
        <position position="6"/>
    </location>
    <ligand>
        <name>a divalent metal cation</name>
        <dbReference type="ChEBI" id="CHEBI:60240"/>
        <label>1</label>
    </ligand>
</feature>
<evidence type="ECO:0000313" key="4">
    <source>
        <dbReference type="EMBL" id="OGZ17910.1"/>
    </source>
</evidence>
<organism evidence="4 5">
    <name type="scientific">Candidatus Nealsonbacteria bacterium RBG_13_36_15</name>
    <dbReference type="NCBI Taxonomy" id="1801660"/>
    <lineage>
        <taxon>Bacteria</taxon>
        <taxon>Candidatus Nealsoniibacteriota</taxon>
    </lineage>
</organism>
<dbReference type="GO" id="GO:0004536">
    <property type="term" value="F:DNA nuclease activity"/>
    <property type="evidence" value="ECO:0007669"/>
    <property type="project" value="InterPro"/>
</dbReference>
<feature type="binding site" evidence="3">
    <location>
        <position position="109"/>
    </location>
    <ligand>
        <name>a divalent metal cation</name>
        <dbReference type="ChEBI" id="CHEBI:60240"/>
        <label>1</label>
    </ligand>
</feature>
<accession>A0A1G2DY46</accession>
<dbReference type="Pfam" id="PF01026">
    <property type="entry name" value="TatD_DNase"/>
    <property type="match status" value="1"/>
</dbReference>
<dbReference type="GO" id="GO:0016788">
    <property type="term" value="F:hydrolase activity, acting on ester bonds"/>
    <property type="evidence" value="ECO:0007669"/>
    <property type="project" value="InterPro"/>
</dbReference>
<feature type="binding site" evidence="3">
    <location>
        <position position="181"/>
    </location>
    <ligand>
        <name>a divalent metal cation</name>
        <dbReference type="ChEBI" id="CHEBI:60240"/>
        <label>2</label>
    </ligand>
</feature>
<keyword evidence="2" id="KW-0378">Hydrolase</keyword>
<dbReference type="InterPro" id="IPR001130">
    <property type="entry name" value="TatD-like"/>
</dbReference>
<reference evidence="4 5" key="1">
    <citation type="journal article" date="2016" name="Nat. Commun.">
        <title>Thousands of microbial genomes shed light on interconnected biogeochemical processes in an aquifer system.</title>
        <authorList>
            <person name="Anantharaman K."/>
            <person name="Brown C.T."/>
            <person name="Hug L.A."/>
            <person name="Sharon I."/>
            <person name="Castelle C.J."/>
            <person name="Probst A.J."/>
            <person name="Thomas B.C."/>
            <person name="Singh A."/>
            <person name="Wilkins M.J."/>
            <person name="Karaoz U."/>
            <person name="Brodie E.L."/>
            <person name="Williams K.H."/>
            <person name="Hubbard S.S."/>
            <person name="Banfield J.F."/>
        </authorList>
    </citation>
    <scope>NUCLEOTIDE SEQUENCE [LARGE SCALE GENOMIC DNA]</scope>
</reference>